<reference evidence="1" key="1">
    <citation type="submission" date="2022-04" db="EMBL/GenBank/DDBJ databases">
        <title>Genome of the entomopathogenic fungus Entomophthora muscae.</title>
        <authorList>
            <person name="Elya C."/>
            <person name="Lovett B.R."/>
            <person name="Lee E."/>
            <person name="Macias A.M."/>
            <person name="Hajek A.E."/>
            <person name="De Bivort B.L."/>
            <person name="Kasson M.T."/>
            <person name="De Fine Licht H.H."/>
            <person name="Stajich J.E."/>
        </authorList>
    </citation>
    <scope>NUCLEOTIDE SEQUENCE</scope>
    <source>
        <strain evidence="1">Berkeley</strain>
    </source>
</reference>
<evidence type="ECO:0000313" key="2">
    <source>
        <dbReference type="Proteomes" id="UP001165960"/>
    </source>
</evidence>
<proteinExistence type="predicted"/>
<organism evidence="1 2">
    <name type="scientific">Entomophthora muscae</name>
    <dbReference type="NCBI Taxonomy" id="34485"/>
    <lineage>
        <taxon>Eukaryota</taxon>
        <taxon>Fungi</taxon>
        <taxon>Fungi incertae sedis</taxon>
        <taxon>Zoopagomycota</taxon>
        <taxon>Entomophthoromycotina</taxon>
        <taxon>Entomophthoromycetes</taxon>
        <taxon>Entomophthorales</taxon>
        <taxon>Entomophthoraceae</taxon>
        <taxon>Entomophthora</taxon>
    </lineage>
</organism>
<comment type="caution">
    <text evidence="1">The sequence shown here is derived from an EMBL/GenBank/DDBJ whole genome shotgun (WGS) entry which is preliminary data.</text>
</comment>
<accession>A0ACC2U8K5</accession>
<evidence type="ECO:0000313" key="1">
    <source>
        <dbReference type="EMBL" id="KAJ9083239.1"/>
    </source>
</evidence>
<keyword evidence="2" id="KW-1185">Reference proteome</keyword>
<gene>
    <name evidence="1" type="ORF">DSO57_1036628</name>
</gene>
<dbReference type="EMBL" id="QTSX02001068">
    <property type="protein sequence ID" value="KAJ9083239.1"/>
    <property type="molecule type" value="Genomic_DNA"/>
</dbReference>
<protein>
    <submittedName>
        <fullName evidence="1">Uncharacterized protein</fullName>
    </submittedName>
</protein>
<dbReference type="Proteomes" id="UP001165960">
    <property type="component" value="Unassembled WGS sequence"/>
</dbReference>
<sequence>MIINLGQPYGACNRVQTPHQVAEQKCRQLQKLNGGFEPPTTHQGGRGAVQTARWVRPGLGELVAPKGIGAPCTKAIIGLGVPKASLDYICCKMQPEDLHQ</sequence>
<name>A0ACC2U8K5_9FUNG</name>